<feature type="transmembrane region" description="Helical" evidence="1">
    <location>
        <begin position="12"/>
        <end position="31"/>
    </location>
</feature>
<feature type="transmembrane region" description="Helical" evidence="1">
    <location>
        <begin position="233"/>
        <end position="251"/>
    </location>
</feature>
<name>A0A9X3WYT0_9BACI</name>
<sequence>MLRMEFNRIVTRPIFWLIIVAGFALALIPVINTWPRGVTDDYYVFYPRNPYISWMFFVGSTYYIYSLVFPLLASLAYSDTYAEDVNTGLIKNILTKVEKKKYLLIRYTVNFCVGGFVAVFPLVINFLGEMAAYPLIENNFYFGMNPVSRISFWPDLFYNYPLLYVIVRVTLLFLLGGVLASLGLALSTIVKNRYIVLIFPFLVVMGIDVLTSTMGQHSITVLFLGIVGASWELFIYLFVGLIGSFIWYYVLGDKNETV</sequence>
<evidence type="ECO:0000313" key="3">
    <source>
        <dbReference type="Proteomes" id="UP001145050"/>
    </source>
</evidence>
<evidence type="ECO:0008006" key="4">
    <source>
        <dbReference type="Google" id="ProtNLM"/>
    </source>
</evidence>
<dbReference type="EMBL" id="JAMQKB010000021">
    <property type="protein sequence ID" value="MDC3425794.1"/>
    <property type="molecule type" value="Genomic_DNA"/>
</dbReference>
<comment type="caution">
    <text evidence="2">The sequence shown here is derived from an EMBL/GenBank/DDBJ whole genome shotgun (WGS) entry which is preliminary data.</text>
</comment>
<keyword evidence="1" id="KW-1133">Transmembrane helix</keyword>
<keyword evidence="1" id="KW-0812">Transmembrane</keyword>
<gene>
    <name evidence="2" type="ORF">NC797_14900</name>
</gene>
<feature type="transmembrane region" description="Helical" evidence="1">
    <location>
        <begin position="51"/>
        <end position="73"/>
    </location>
</feature>
<reference evidence="2" key="1">
    <citation type="submission" date="2022-06" db="EMBL/GenBank/DDBJ databases">
        <title>Aquibacillus sp. a new bacterium isolated from soil saline samples.</title>
        <authorList>
            <person name="Galisteo C."/>
            <person name="De La Haba R."/>
            <person name="Sanchez-Porro C."/>
            <person name="Ventosa A."/>
        </authorList>
    </citation>
    <scope>NUCLEOTIDE SEQUENCE</scope>
    <source>
        <strain evidence="2">3ASR75-11</strain>
    </source>
</reference>
<feature type="transmembrane region" description="Helical" evidence="1">
    <location>
        <begin position="194"/>
        <end position="213"/>
    </location>
</feature>
<evidence type="ECO:0000256" key="1">
    <source>
        <dbReference type="SAM" id="Phobius"/>
    </source>
</evidence>
<dbReference type="RefSeq" id="WP_272437612.1">
    <property type="nucleotide sequence ID" value="NZ_JAMQKB010000021.1"/>
</dbReference>
<proteinExistence type="predicted"/>
<dbReference type="AlphaFoldDB" id="A0A9X3WYT0"/>
<feature type="transmembrane region" description="Helical" evidence="1">
    <location>
        <begin position="162"/>
        <end position="187"/>
    </location>
</feature>
<organism evidence="2 3">
    <name type="scientific">Terrihalobacillus insolitus</name>
    <dbReference type="NCBI Taxonomy" id="2950438"/>
    <lineage>
        <taxon>Bacteria</taxon>
        <taxon>Bacillati</taxon>
        <taxon>Bacillota</taxon>
        <taxon>Bacilli</taxon>
        <taxon>Bacillales</taxon>
        <taxon>Bacillaceae</taxon>
        <taxon>Terrihalobacillus</taxon>
    </lineage>
</organism>
<protein>
    <recommendedName>
        <fullName evidence="4">ABC-2 family transporter</fullName>
    </recommendedName>
</protein>
<evidence type="ECO:0000313" key="2">
    <source>
        <dbReference type="EMBL" id="MDC3425794.1"/>
    </source>
</evidence>
<accession>A0A9X3WYT0</accession>
<dbReference type="Proteomes" id="UP001145050">
    <property type="component" value="Unassembled WGS sequence"/>
</dbReference>
<feature type="transmembrane region" description="Helical" evidence="1">
    <location>
        <begin position="104"/>
        <end position="124"/>
    </location>
</feature>
<keyword evidence="3" id="KW-1185">Reference proteome</keyword>
<keyword evidence="1" id="KW-0472">Membrane</keyword>